<dbReference type="OrthoDB" id="3362851at2759"/>
<evidence type="ECO:0000256" key="3">
    <source>
        <dbReference type="ARBA" id="ARBA00023125"/>
    </source>
</evidence>
<comment type="subcellular location">
    <subcellularLocation>
        <location evidence="1">Nucleus</location>
    </subcellularLocation>
</comment>
<evidence type="ECO:0000256" key="5">
    <source>
        <dbReference type="ARBA" id="ARBA00023242"/>
    </source>
</evidence>
<feature type="compositionally biased region" description="Low complexity" evidence="6">
    <location>
        <begin position="183"/>
        <end position="210"/>
    </location>
</feature>
<comment type="caution">
    <text evidence="8">The sequence shown here is derived from an EMBL/GenBank/DDBJ whole genome shotgun (WGS) entry which is preliminary data.</text>
</comment>
<dbReference type="AlphaFoldDB" id="A0A1X2IEK0"/>
<dbReference type="PROSITE" id="PS00463">
    <property type="entry name" value="ZN2_CY6_FUNGAL_1"/>
    <property type="match status" value="1"/>
</dbReference>
<feature type="domain" description="Zn(2)-C6 fungal-type" evidence="7">
    <location>
        <begin position="19"/>
        <end position="48"/>
    </location>
</feature>
<feature type="compositionally biased region" description="Polar residues" evidence="6">
    <location>
        <begin position="57"/>
        <end position="79"/>
    </location>
</feature>
<evidence type="ECO:0000259" key="7">
    <source>
        <dbReference type="PROSITE" id="PS50048"/>
    </source>
</evidence>
<dbReference type="InterPro" id="IPR036864">
    <property type="entry name" value="Zn2-C6_fun-type_DNA-bd_sf"/>
</dbReference>
<dbReference type="Proteomes" id="UP000193560">
    <property type="component" value="Unassembled WGS sequence"/>
</dbReference>
<dbReference type="Gene3D" id="4.10.240.10">
    <property type="entry name" value="Zn(2)-C6 fungal-type DNA-binding domain"/>
    <property type="match status" value="1"/>
</dbReference>
<dbReference type="GO" id="GO:0008270">
    <property type="term" value="F:zinc ion binding"/>
    <property type="evidence" value="ECO:0007669"/>
    <property type="project" value="InterPro"/>
</dbReference>
<dbReference type="GO" id="GO:0045944">
    <property type="term" value="P:positive regulation of transcription by RNA polymerase II"/>
    <property type="evidence" value="ECO:0007669"/>
    <property type="project" value="TreeGrafter"/>
</dbReference>
<evidence type="ECO:0000313" key="9">
    <source>
        <dbReference type="Proteomes" id="UP000193560"/>
    </source>
</evidence>
<accession>A0A1X2IEK0</accession>
<evidence type="ECO:0000313" key="8">
    <source>
        <dbReference type="EMBL" id="ORZ14791.1"/>
    </source>
</evidence>
<dbReference type="GO" id="GO:0000981">
    <property type="term" value="F:DNA-binding transcription factor activity, RNA polymerase II-specific"/>
    <property type="evidence" value="ECO:0007669"/>
    <property type="project" value="InterPro"/>
</dbReference>
<dbReference type="STRING" id="90262.A0A1X2IEK0"/>
<feature type="region of interest" description="Disordered" evidence="6">
    <location>
        <begin position="57"/>
        <end position="100"/>
    </location>
</feature>
<evidence type="ECO:0000256" key="2">
    <source>
        <dbReference type="ARBA" id="ARBA00023015"/>
    </source>
</evidence>
<sequence>MNHVTADPPRRKRLKVVRACSECRRKKTKCNGDYPCGPCLKTNSPCQYTNSTTKLVQQKQTQPPTDSVSQVTPTATTSLTDKELPTRVSPTSSSASTLETSQSTCDIATKSVLSASHSIHIPTGTSRHDIPNATTKNTRPRSPFRKPMTYTIQAIEHRLLEIEKTLTLLLQRHYPALPALVLSSPSSSSSTSTDVPVTTHTKGTVTTGTVASSHKVSQEDTFGDHHSPRIKLTLPPLQTRPLPHGTPVSSSSDGGLLLPYHDTKSLFDRKTPALQHLLPQHQHQLQLQQQQQQQQQHHHHHHHHHHQESKTGPSVKTPFSPTFHYHSPIHSIAQSHSHLPSCIP</sequence>
<feature type="compositionally biased region" description="Low complexity" evidence="6">
    <location>
        <begin position="232"/>
        <end position="243"/>
    </location>
</feature>
<dbReference type="SUPFAM" id="SSF57701">
    <property type="entry name" value="Zn2/Cys6 DNA-binding domain"/>
    <property type="match status" value="1"/>
</dbReference>
<dbReference type="SMART" id="SM00066">
    <property type="entry name" value="GAL4"/>
    <property type="match status" value="1"/>
</dbReference>
<feature type="compositionally biased region" description="Basic residues" evidence="6">
    <location>
        <begin position="296"/>
        <end position="307"/>
    </location>
</feature>
<feature type="region of interest" description="Disordered" evidence="6">
    <location>
        <begin position="121"/>
        <end position="145"/>
    </location>
</feature>
<evidence type="ECO:0000256" key="1">
    <source>
        <dbReference type="ARBA" id="ARBA00004123"/>
    </source>
</evidence>
<dbReference type="Pfam" id="PF00172">
    <property type="entry name" value="Zn_clus"/>
    <property type="match status" value="1"/>
</dbReference>
<name>A0A1X2IEK0_9FUNG</name>
<keyword evidence="2" id="KW-0805">Transcription regulation</keyword>
<keyword evidence="9" id="KW-1185">Reference proteome</keyword>
<feature type="region of interest" description="Disordered" evidence="6">
    <location>
        <begin position="280"/>
        <end position="323"/>
    </location>
</feature>
<feature type="compositionally biased region" description="Polar residues" evidence="6">
    <location>
        <begin position="310"/>
        <end position="320"/>
    </location>
</feature>
<organism evidence="8 9">
    <name type="scientific">Absidia repens</name>
    <dbReference type="NCBI Taxonomy" id="90262"/>
    <lineage>
        <taxon>Eukaryota</taxon>
        <taxon>Fungi</taxon>
        <taxon>Fungi incertae sedis</taxon>
        <taxon>Mucoromycota</taxon>
        <taxon>Mucoromycotina</taxon>
        <taxon>Mucoromycetes</taxon>
        <taxon>Mucorales</taxon>
        <taxon>Cunninghamellaceae</taxon>
        <taxon>Absidia</taxon>
    </lineage>
</organism>
<dbReference type="PANTHER" id="PTHR47540">
    <property type="entry name" value="THIAMINE REPRESSIBLE GENES REGULATORY PROTEIN THI5"/>
    <property type="match status" value="1"/>
</dbReference>
<gene>
    <name evidence="8" type="ORF">BCR42DRAFT_417689</name>
</gene>
<dbReference type="EMBL" id="MCGE01000014">
    <property type="protein sequence ID" value="ORZ14791.1"/>
    <property type="molecule type" value="Genomic_DNA"/>
</dbReference>
<proteinExistence type="predicted"/>
<feature type="compositionally biased region" description="Low complexity" evidence="6">
    <location>
        <begin position="280"/>
        <end position="295"/>
    </location>
</feature>
<dbReference type="GO" id="GO:0005634">
    <property type="term" value="C:nucleus"/>
    <property type="evidence" value="ECO:0007669"/>
    <property type="project" value="UniProtKB-SubCell"/>
</dbReference>
<keyword evidence="5" id="KW-0539">Nucleus</keyword>
<feature type="region of interest" description="Disordered" evidence="6">
    <location>
        <begin position="183"/>
        <end position="255"/>
    </location>
</feature>
<evidence type="ECO:0000256" key="6">
    <source>
        <dbReference type="SAM" id="MobiDB-lite"/>
    </source>
</evidence>
<keyword evidence="4" id="KW-0804">Transcription</keyword>
<dbReference type="GO" id="GO:0043565">
    <property type="term" value="F:sequence-specific DNA binding"/>
    <property type="evidence" value="ECO:0007669"/>
    <property type="project" value="TreeGrafter"/>
</dbReference>
<evidence type="ECO:0000256" key="4">
    <source>
        <dbReference type="ARBA" id="ARBA00023163"/>
    </source>
</evidence>
<protein>
    <recommendedName>
        <fullName evidence="7">Zn(2)-C6 fungal-type domain-containing protein</fullName>
    </recommendedName>
</protein>
<reference evidence="8 9" key="1">
    <citation type="submission" date="2016-07" db="EMBL/GenBank/DDBJ databases">
        <title>Pervasive Adenine N6-methylation of Active Genes in Fungi.</title>
        <authorList>
            <consortium name="DOE Joint Genome Institute"/>
            <person name="Mondo S.J."/>
            <person name="Dannebaum R.O."/>
            <person name="Kuo R.C."/>
            <person name="Labutti K."/>
            <person name="Haridas S."/>
            <person name="Kuo A."/>
            <person name="Salamov A."/>
            <person name="Ahrendt S.R."/>
            <person name="Lipzen A."/>
            <person name="Sullivan W."/>
            <person name="Andreopoulos W.B."/>
            <person name="Clum A."/>
            <person name="Lindquist E."/>
            <person name="Daum C."/>
            <person name="Ramamoorthy G.K."/>
            <person name="Gryganskyi A."/>
            <person name="Culley D."/>
            <person name="Magnuson J.K."/>
            <person name="James T.Y."/>
            <person name="O'Malley M.A."/>
            <person name="Stajich J.E."/>
            <person name="Spatafora J.W."/>
            <person name="Visel A."/>
            <person name="Grigoriev I.V."/>
        </authorList>
    </citation>
    <scope>NUCLEOTIDE SEQUENCE [LARGE SCALE GENOMIC DNA]</scope>
    <source>
        <strain evidence="8 9">NRRL 1336</strain>
    </source>
</reference>
<feature type="compositionally biased region" description="Low complexity" evidence="6">
    <location>
        <begin position="86"/>
        <end position="100"/>
    </location>
</feature>
<dbReference type="InterPro" id="IPR051711">
    <property type="entry name" value="Stress_Response_Reg"/>
</dbReference>
<dbReference type="CDD" id="cd00067">
    <property type="entry name" value="GAL4"/>
    <property type="match status" value="1"/>
</dbReference>
<dbReference type="PANTHER" id="PTHR47540:SF2">
    <property type="entry name" value="ZN(II)2CYS6 TRANSCRIPTION FACTOR (EUROFUNG)"/>
    <property type="match status" value="1"/>
</dbReference>
<feature type="compositionally biased region" description="Basic and acidic residues" evidence="6">
    <location>
        <begin position="216"/>
        <end position="227"/>
    </location>
</feature>
<dbReference type="PROSITE" id="PS50048">
    <property type="entry name" value="ZN2_CY6_FUNGAL_2"/>
    <property type="match status" value="1"/>
</dbReference>
<dbReference type="InterPro" id="IPR001138">
    <property type="entry name" value="Zn2Cys6_DnaBD"/>
</dbReference>
<keyword evidence="3" id="KW-0238">DNA-binding</keyword>